<dbReference type="AlphaFoldDB" id="A0AAE1G677"/>
<dbReference type="EMBL" id="JAWQEG010000772">
    <property type="protein sequence ID" value="KAK3885752.1"/>
    <property type="molecule type" value="Genomic_DNA"/>
</dbReference>
<comment type="caution">
    <text evidence="1">The sequence shown here is derived from an EMBL/GenBank/DDBJ whole genome shotgun (WGS) entry which is preliminary data.</text>
</comment>
<reference evidence="1" key="1">
    <citation type="submission" date="2023-10" db="EMBL/GenBank/DDBJ databases">
        <title>Genome assemblies of two species of porcelain crab, Petrolisthes cinctipes and Petrolisthes manimaculis (Anomura: Porcellanidae).</title>
        <authorList>
            <person name="Angst P."/>
        </authorList>
    </citation>
    <scope>NUCLEOTIDE SEQUENCE</scope>
    <source>
        <strain evidence="1">PB745_01</strain>
        <tissue evidence="1">Gill</tissue>
    </source>
</reference>
<protein>
    <submittedName>
        <fullName evidence="1">Uncharacterized protein</fullName>
    </submittedName>
</protein>
<gene>
    <name evidence="1" type="ORF">Pcinc_010064</name>
</gene>
<evidence type="ECO:0000313" key="2">
    <source>
        <dbReference type="Proteomes" id="UP001286313"/>
    </source>
</evidence>
<organism evidence="1 2">
    <name type="scientific">Petrolisthes cinctipes</name>
    <name type="common">Flat porcelain crab</name>
    <dbReference type="NCBI Taxonomy" id="88211"/>
    <lineage>
        <taxon>Eukaryota</taxon>
        <taxon>Metazoa</taxon>
        <taxon>Ecdysozoa</taxon>
        <taxon>Arthropoda</taxon>
        <taxon>Crustacea</taxon>
        <taxon>Multicrustacea</taxon>
        <taxon>Malacostraca</taxon>
        <taxon>Eumalacostraca</taxon>
        <taxon>Eucarida</taxon>
        <taxon>Decapoda</taxon>
        <taxon>Pleocyemata</taxon>
        <taxon>Anomura</taxon>
        <taxon>Galatheoidea</taxon>
        <taxon>Porcellanidae</taxon>
        <taxon>Petrolisthes</taxon>
    </lineage>
</organism>
<keyword evidence="2" id="KW-1185">Reference proteome</keyword>
<evidence type="ECO:0000313" key="1">
    <source>
        <dbReference type="EMBL" id="KAK3885752.1"/>
    </source>
</evidence>
<name>A0AAE1G677_PETCI</name>
<sequence length="81" mass="9402">MRKAVGELQTDEISDDNLTYSLGSVGYCTVRSKEECYEAEISNCWRKVWFKTRDVPDILVLIISLINGIFYETETMYTEGY</sequence>
<accession>A0AAE1G677</accession>
<dbReference type="Proteomes" id="UP001286313">
    <property type="component" value="Unassembled WGS sequence"/>
</dbReference>
<proteinExistence type="predicted"/>